<dbReference type="Proteomes" id="UP000321534">
    <property type="component" value="Unassembled WGS sequence"/>
</dbReference>
<keyword evidence="3" id="KW-1185">Reference proteome</keyword>
<sequence>MSDPDRPRPALPDPQQDRHVAFPDDAGPRGPLASGASLPPEAWAPRTPGNQSATTSGATGGAPTRGLPVPAILTTPPGRPEPRRRSRGWAALLLVPALLMGVSNHGSSESSSTTQDCTHYADAGPGTADCGSSDGPADGSGNGWPADPVVGVWAEDVTASTRPLAPVQNGSPKVVPVPADTTALRVEIVSSAGPSGSRLETQVDTTVGGSMIDAWDQGLPHAVEIHLENRPTDLAISVAINAGSGTVQCRVYAGSTLVAFDTSITTATCRPEL</sequence>
<dbReference type="RefSeq" id="WP_147063761.1">
    <property type="nucleotide sequence ID" value="NZ_BAAARO010000008.1"/>
</dbReference>
<feature type="region of interest" description="Disordered" evidence="1">
    <location>
        <begin position="1"/>
        <end position="85"/>
    </location>
</feature>
<dbReference type="EMBL" id="BJYX01000003">
    <property type="protein sequence ID" value="GEO29047.1"/>
    <property type="molecule type" value="Genomic_DNA"/>
</dbReference>
<name>A0A512CXY1_9MICO</name>
<evidence type="ECO:0000256" key="1">
    <source>
        <dbReference type="SAM" id="MobiDB-lite"/>
    </source>
</evidence>
<gene>
    <name evidence="2" type="ORF">TAE01_08570</name>
</gene>
<comment type="caution">
    <text evidence="2">The sequence shown here is derived from an EMBL/GenBank/DDBJ whole genome shotgun (WGS) entry which is preliminary data.</text>
</comment>
<dbReference type="OrthoDB" id="4866305at2"/>
<evidence type="ECO:0000313" key="3">
    <source>
        <dbReference type="Proteomes" id="UP000321534"/>
    </source>
</evidence>
<proteinExistence type="predicted"/>
<reference evidence="2 3" key="1">
    <citation type="submission" date="2019-07" db="EMBL/GenBank/DDBJ databases">
        <title>Whole genome shotgun sequence of Terrabacter aerolatus NBRC 106305.</title>
        <authorList>
            <person name="Hosoyama A."/>
            <person name="Uohara A."/>
            <person name="Ohji S."/>
            <person name="Ichikawa N."/>
        </authorList>
    </citation>
    <scope>NUCLEOTIDE SEQUENCE [LARGE SCALE GENOMIC DNA]</scope>
    <source>
        <strain evidence="2 3">NBRC 106305</strain>
    </source>
</reference>
<dbReference type="AlphaFoldDB" id="A0A512CXY1"/>
<accession>A0A512CXY1</accession>
<organism evidence="2 3">
    <name type="scientific">Terrabacter aerolatus</name>
    <dbReference type="NCBI Taxonomy" id="422442"/>
    <lineage>
        <taxon>Bacteria</taxon>
        <taxon>Bacillati</taxon>
        <taxon>Actinomycetota</taxon>
        <taxon>Actinomycetes</taxon>
        <taxon>Micrococcales</taxon>
        <taxon>Intrasporangiaceae</taxon>
        <taxon>Terrabacter</taxon>
    </lineage>
</organism>
<evidence type="ECO:0000313" key="2">
    <source>
        <dbReference type="EMBL" id="GEO29047.1"/>
    </source>
</evidence>
<protein>
    <submittedName>
        <fullName evidence="2">Uncharacterized protein</fullName>
    </submittedName>
</protein>